<dbReference type="PANTHER" id="PTHR32347:SF23">
    <property type="entry name" value="BLL5650 PROTEIN"/>
    <property type="match status" value="1"/>
</dbReference>
<dbReference type="SUPFAM" id="SSF47090">
    <property type="entry name" value="PGBD-like"/>
    <property type="match status" value="1"/>
</dbReference>
<proteinExistence type="predicted"/>
<dbReference type="InterPro" id="IPR036365">
    <property type="entry name" value="PGBD-like_sf"/>
</dbReference>
<comment type="subcellular location">
    <subcellularLocation>
        <location evidence="1">Cell envelope</location>
    </subcellularLocation>
</comment>
<dbReference type="Proteomes" id="UP001244136">
    <property type="component" value="Chromosome"/>
</dbReference>
<keyword evidence="5" id="KW-1185">Reference proteome</keyword>
<evidence type="ECO:0000256" key="1">
    <source>
        <dbReference type="ARBA" id="ARBA00004196"/>
    </source>
</evidence>
<dbReference type="PANTHER" id="PTHR32347">
    <property type="entry name" value="EFFLUX SYSTEM COMPONENT YKNX-RELATED"/>
    <property type="match status" value="1"/>
</dbReference>
<sequence>MDGLRRHPLLAMVIPAAVMLAVGLVAGHFVTSPAQVAADAAAPALTTLTAPVEFGRVQSTETADAKLQATGLTTVTPAPPSEADRAVVSAVRVKVGDTVKAGDSLVDVAGRPTFVMKGKIEAYRTMGPGMTGRDVRQLQAGLRAAGYPVAKSEKSFGASTKQAMTSFYADSGYPLIAVGEDEVDAAADALVAAERAVASAETTLRRAQRDHDAAVRAANESKEARPNRDSVDDAELAVEQAREDRTKAGDALEDARAASGPQVPLGEVTFLRHLPATVDQIKLSAGKEVGDGTILLATGEVSAVATFATIQTESMSKGNTATIITPDGTASPGTVTSITALQSEDGNDQTQVTVLPDKPLDKDLEGTTLRVDVSVARAKDETLMVPEAAVVTGADGSSRVRVEEGTQQHRDVPVVVGDVGDGMVAVTPESGAELAEGDLVVVGVLG</sequence>
<name>A0ABY8PXJ8_9ACTN</name>
<feature type="region of interest" description="Disordered" evidence="3">
    <location>
        <begin position="208"/>
        <end position="234"/>
    </location>
</feature>
<organism evidence="4 5">
    <name type="scientific">Tessaracoccus lacteus</name>
    <dbReference type="NCBI Taxonomy" id="3041766"/>
    <lineage>
        <taxon>Bacteria</taxon>
        <taxon>Bacillati</taxon>
        <taxon>Actinomycetota</taxon>
        <taxon>Actinomycetes</taxon>
        <taxon>Propionibacteriales</taxon>
        <taxon>Propionibacteriaceae</taxon>
        <taxon>Tessaracoccus</taxon>
    </lineage>
</organism>
<dbReference type="Gene3D" id="1.10.101.10">
    <property type="entry name" value="PGBD-like superfamily/PGBD"/>
    <property type="match status" value="1"/>
</dbReference>
<dbReference type="RefSeq" id="WP_281144860.1">
    <property type="nucleotide sequence ID" value="NZ_CP123967.1"/>
</dbReference>
<evidence type="ECO:0000313" key="5">
    <source>
        <dbReference type="Proteomes" id="UP001244136"/>
    </source>
</evidence>
<evidence type="ECO:0000313" key="4">
    <source>
        <dbReference type="EMBL" id="WGT47123.1"/>
    </source>
</evidence>
<dbReference type="Gene3D" id="2.40.420.20">
    <property type="match status" value="1"/>
</dbReference>
<evidence type="ECO:0000256" key="3">
    <source>
        <dbReference type="SAM" id="MobiDB-lite"/>
    </source>
</evidence>
<dbReference type="InterPro" id="IPR050465">
    <property type="entry name" value="UPF0194_transport"/>
</dbReference>
<protein>
    <recommendedName>
        <fullName evidence="6">Peptidoglycan binding-like domain-containing protein</fullName>
    </recommendedName>
</protein>
<evidence type="ECO:0000256" key="2">
    <source>
        <dbReference type="ARBA" id="ARBA00023054"/>
    </source>
</evidence>
<gene>
    <name evidence="4" type="ORF">QH948_13565</name>
</gene>
<keyword evidence="2" id="KW-0175">Coiled coil</keyword>
<feature type="compositionally biased region" description="Basic and acidic residues" evidence="3">
    <location>
        <begin position="208"/>
        <end position="231"/>
    </location>
</feature>
<evidence type="ECO:0008006" key="6">
    <source>
        <dbReference type="Google" id="ProtNLM"/>
    </source>
</evidence>
<dbReference type="EMBL" id="CP123967">
    <property type="protein sequence ID" value="WGT47123.1"/>
    <property type="molecule type" value="Genomic_DNA"/>
</dbReference>
<reference evidence="4 5" key="1">
    <citation type="journal article" date="2008" name="Int. J. Syst. Evol. Microbiol.">
        <title>Tessaracoccus flavescens sp. nov., isolated from marine sediment.</title>
        <authorList>
            <person name="Lee D.W."/>
            <person name="Lee S.D."/>
        </authorList>
    </citation>
    <scope>NUCLEOTIDE SEQUENCE [LARGE SCALE GENOMIC DNA]</scope>
    <source>
        <strain evidence="4 5">T21</strain>
    </source>
</reference>
<accession>A0ABY8PXJ8</accession>
<dbReference type="InterPro" id="IPR036366">
    <property type="entry name" value="PGBDSf"/>
</dbReference>